<proteinExistence type="predicted"/>
<protein>
    <submittedName>
        <fullName evidence="1">Uncharacterized protein</fullName>
    </submittedName>
</protein>
<gene>
    <name evidence="1" type="ORF">S01H4_46799</name>
</gene>
<dbReference type="EMBL" id="BART01026191">
    <property type="protein sequence ID" value="GAG93932.1"/>
    <property type="molecule type" value="Genomic_DNA"/>
</dbReference>
<sequence length="58" mass="6057">MGYSNPIFIKVTHRGAASLVNIGGLGQDAPLDADIKLKATEPQPLAGLGSGEVFEDEF</sequence>
<name>X1CLQ7_9ZZZZ</name>
<reference evidence="1" key="1">
    <citation type="journal article" date="2014" name="Front. Microbiol.">
        <title>High frequency of phylogenetically diverse reductive dehalogenase-homologous genes in deep subseafloor sedimentary metagenomes.</title>
        <authorList>
            <person name="Kawai M."/>
            <person name="Futagami T."/>
            <person name="Toyoda A."/>
            <person name="Takaki Y."/>
            <person name="Nishi S."/>
            <person name="Hori S."/>
            <person name="Arai W."/>
            <person name="Tsubouchi T."/>
            <person name="Morono Y."/>
            <person name="Uchiyama I."/>
            <person name="Ito T."/>
            <person name="Fujiyama A."/>
            <person name="Inagaki F."/>
            <person name="Takami H."/>
        </authorList>
    </citation>
    <scope>NUCLEOTIDE SEQUENCE</scope>
    <source>
        <strain evidence="1">Expedition CK06-06</strain>
    </source>
</reference>
<organism evidence="1">
    <name type="scientific">marine sediment metagenome</name>
    <dbReference type="NCBI Taxonomy" id="412755"/>
    <lineage>
        <taxon>unclassified sequences</taxon>
        <taxon>metagenomes</taxon>
        <taxon>ecological metagenomes</taxon>
    </lineage>
</organism>
<evidence type="ECO:0000313" key="1">
    <source>
        <dbReference type="EMBL" id="GAG93932.1"/>
    </source>
</evidence>
<comment type="caution">
    <text evidence="1">The sequence shown here is derived from an EMBL/GenBank/DDBJ whole genome shotgun (WGS) entry which is preliminary data.</text>
</comment>
<dbReference type="AlphaFoldDB" id="X1CLQ7"/>
<accession>X1CLQ7</accession>